<keyword evidence="4" id="KW-1185">Reference proteome</keyword>
<dbReference type="Pfam" id="PF24573">
    <property type="entry name" value="HEAT_DAAF5"/>
    <property type="match status" value="1"/>
</dbReference>
<dbReference type="GO" id="GO:0003341">
    <property type="term" value="P:cilium movement"/>
    <property type="evidence" value="ECO:0007669"/>
    <property type="project" value="TreeGrafter"/>
</dbReference>
<dbReference type="GO" id="GO:0036159">
    <property type="term" value="P:inner dynein arm assembly"/>
    <property type="evidence" value="ECO:0007669"/>
    <property type="project" value="TreeGrafter"/>
</dbReference>
<dbReference type="GO" id="GO:0005737">
    <property type="term" value="C:cytoplasm"/>
    <property type="evidence" value="ECO:0007669"/>
    <property type="project" value="TreeGrafter"/>
</dbReference>
<dbReference type="Pfam" id="PF25757">
    <property type="entry name" value="TPR_DNAAF5"/>
    <property type="match status" value="1"/>
</dbReference>
<dbReference type="PANTHER" id="PTHR16216:SF2">
    <property type="entry name" value="DYNEIN AXONEMAL ASSEMBLY FACTOR 5"/>
    <property type="match status" value="1"/>
</dbReference>
<dbReference type="KEGG" id="sre:PTSG_02038"/>
<evidence type="ECO:0000313" key="4">
    <source>
        <dbReference type="Proteomes" id="UP000007799"/>
    </source>
</evidence>
<dbReference type="FunCoup" id="F2TZP6">
    <property type="interactions" value="716"/>
</dbReference>
<sequence>MMNEHGDVREEAPLELFRVSTDLSDEDKATCKAVLQGIQRDLNCLSDDNRLVRKRAMLAIQEATVKKSSDLSPRVLHAVFNEILKPLLKKYEDSMEKCRELAIDTVSMFLALEPETSIYLPYIIPAYVLRLGQKEIKEPAEELRKMMMDQLEKVISLAQRDLSIYVDELTQVLVQTIVDPFPEVKRMGCRCTALLAKAVPDRFHMVSKQYAKPLLATLNHQHAKVRNVCIRAIGSVVQFGSSDMLEDFRTSLAQKTMDHNPNVRKSLYVIAGRWLQQYKERYSYWHKIIPILLSGETDDVQEIQTLARDEFRKAGTLYEQENEETLKEKLEFGSHTGDIPYGCIDLVQQNFSKIYPGLLKDLVDWSADTRRQSARLLYTLLQYEGSHVTMHLAKVLDGLCQGVLDEEDDIAQLCGQCCELIGGVVSVEAWATILIPPLTATDTQTRGRCADLIVVGLFLKTAQLDDLKSFAGTVVSALAHDNVCQSEDFETQEELVLTINTLIRRLGEDCAAYSQDLFNALINVKAASPLGKDVDVALASLATAQQLQSADELYRRHTKPLLEALSTTADSWTKYSQQRRVFTTLLSAAGAVLGQLLDVFMPVFITNSNPDKDVEVRVSFFTLLGRLLASAPATVNSANAFGRYVVPVVNDIICPNLVWRAGEKAAALRTAAMSCLWAMVHGDLIAFEHLEQCMPTLQPLLMSCLEDEEMETRLLTCNILERVIIINKPGYKSSYAGYDSFHKLYPELLKRMDDSNNDIRHQVCRVWKSYFDIMKQAYDTQLYRAHIEMIFSGLILHLDDPDPRIQKSVFSALVEAVDVHPELLKEKLKEARTKHRSPTLCDELIAKC</sequence>
<dbReference type="InParanoid" id="F2TZP6"/>
<dbReference type="Gene3D" id="1.25.10.10">
    <property type="entry name" value="Leucine-rich Repeat Variant"/>
    <property type="match status" value="3"/>
</dbReference>
<dbReference type="EMBL" id="GL832957">
    <property type="protein sequence ID" value="EGD79070.1"/>
    <property type="molecule type" value="Genomic_DNA"/>
</dbReference>
<dbReference type="GeneID" id="16078622"/>
<dbReference type="GO" id="GO:0045505">
    <property type="term" value="F:dynein intermediate chain binding"/>
    <property type="evidence" value="ECO:0007669"/>
    <property type="project" value="TreeGrafter"/>
</dbReference>
<dbReference type="OrthoDB" id="413572at2759"/>
<feature type="domain" description="Dynein axonemal assembly factor 5 HEAT-repeat" evidence="1">
    <location>
        <begin position="341"/>
        <end position="527"/>
    </location>
</feature>
<dbReference type="eggNOG" id="ENOG502QRXT">
    <property type="taxonomic scope" value="Eukaryota"/>
</dbReference>
<protein>
    <recommendedName>
        <fullName evidence="5">HEAT repeat-containing protein 2</fullName>
    </recommendedName>
</protein>
<evidence type="ECO:0000259" key="2">
    <source>
        <dbReference type="Pfam" id="PF25757"/>
    </source>
</evidence>
<dbReference type="RefSeq" id="XP_004998026.1">
    <property type="nucleotide sequence ID" value="XM_004997969.1"/>
</dbReference>
<feature type="domain" description="Dynein axonemal assembly factor 5 TPR repeats" evidence="2">
    <location>
        <begin position="44"/>
        <end position="329"/>
    </location>
</feature>
<name>F2TZP6_SALR5</name>
<dbReference type="InterPro" id="IPR052623">
    <property type="entry name" value="DAAF5"/>
</dbReference>
<dbReference type="InterPro" id="IPR056497">
    <property type="entry name" value="HEAT_DAAF5"/>
</dbReference>
<dbReference type="OMA" id="AFQGPWA"/>
<dbReference type="AlphaFoldDB" id="F2TZP6"/>
<dbReference type="Proteomes" id="UP000007799">
    <property type="component" value="Unassembled WGS sequence"/>
</dbReference>
<dbReference type="InterPro" id="IPR011989">
    <property type="entry name" value="ARM-like"/>
</dbReference>
<dbReference type="PANTHER" id="PTHR16216">
    <property type="entry name" value="DYNEIN ASSEMBLY FACTOR 5, AXONEMAL"/>
    <property type="match status" value="1"/>
</dbReference>
<dbReference type="STRING" id="946362.F2TZP6"/>
<evidence type="ECO:0000313" key="3">
    <source>
        <dbReference type="EMBL" id="EGD79070.1"/>
    </source>
</evidence>
<dbReference type="GO" id="GO:0036158">
    <property type="term" value="P:outer dynein arm assembly"/>
    <property type="evidence" value="ECO:0007669"/>
    <property type="project" value="TreeGrafter"/>
</dbReference>
<reference evidence="3" key="1">
    <citation type="submission" date="2009-08" db="EMBL/GenBank/DDBJ databases">
        <title>Annotation of Salpingoeca rosetta.</title>
        <authorList>
            <consortium name="The Broad Institute Genome Sequencing Platform"/>
            <person name="Russ C."/>
            <person name="Cuomo C."/>
            <person name="Burger G."/>
            <person name="Gray M.W."/>
            <person name="Holland P.W.H."/>
            <person name="King N."/>
            <person name="Lang F.B.F."/>
            <person name="Roger A.J."/>
            <person name="Ruiz-Trillo I."/>
            <person name="Young S.K."/>
            <person name="Zeng Q."/>
            <person name="Gargeya S."/>
            <person name="Alvarado L."/>
            <person name="Berlin A."/>
            <person name="Chapman S.B."/>
            <person name="Chen Z."/>
            <person name="Freedman E."/>
            <person name="Gellesch M."/>
            <person name="Goldberg J."/>
            <person name="Griggs A."/>
            <person name="Gujja S."/>
            <person name="Heilman E."/>
            <person name="Heiman D."/>
            <person name="Howarth C."/>
            <person name="Mehta T."/>
            <person name="Neiman D."/>
            <person name="Pearson M."/>
            <person name="Roberts A."/>
            <person name="Saif S."/>
            <person name="Shea T."/>
            <person name="Shenoy N."/>
            <person name="Sisk P."/>
            <person name="Stolte C."/>
            <person name="Sykes S."/>
            <person name="White J."/>
            <person name="Yandava C."/>
            <person name="Haas B."/>
            <person name="Nusbaum C."/>
            <person name="Birren B."/>
        </authorList>
    </citation>
    <scope>NUCLEOTIDE SEQUENCE [LARGE SCALE GENOMIC DNA]</scope>
    <source>
        <strain evidence="3">ATCC 50818</strain>
    </source>
</reference>
<dbReference type="SUPFAM" id="SSF48371">
    <property type="entry name" value="ARM repeat"/>
    <property type="match status" value="1"/>
</dbReference>
<accession>F2TZP6</accession>
<dbReference type="InterPro" id="IPR057978">
    <property type="entry name" value="TPR_DAAF5"/>
</dbReference>
<organism evidence="4">
    <name type="scientific">Salpingoeca rosetta (strain ATCC 50818 / BSB-021)</name>
    <dbReference type="NCBI Taxonomy" id="946362"/>
    <lineage>
        <taxon>Eukaryota</taxon>
        <taxon>Choanoflagellata</taxon>
        <taxon>Craspedida</taxon>
        <taxon>Salpingoecidae</taxon>
        <taxon>Salpingoeca</taxon>
    </lineage>
</organism>
<evidence type="ECO:0000259" key="1">
    <source>
        <dbReference type="Pfam" id="PF24573"/>
    </source>
</evidence>
<dbReference type="InterPro" id="IPR016024">
    <property type="entry name" value="ARM-type_fold"/>
</dbReference>
<evidence type="ECO:0008006" key="5">
    <source>
        <dbReference type="Google" id="ProtNLM"/>
    </source>
</evidence>
<proteinExistence type="predicted"/>
<gene>
    <name evidence="3" type="ORF">PTSG_02038</name>
</gene>